<dbReference type="NCBIfam" id="TIGR01727">
    <property type="entry name" value="oligo_HPY"/>
    <property type="match status" value="1"/>
</dbReference>
<evidence type="ECO:0000259" key="10">
    <source>
        <dbReference type="Pfam" id="PF08352"/>
    </source>
</evidence>
<keyword evidence="7" id="KW-1278">Translocase</keyword>
<keyword evidence="8" id="KW-0472">Membrane</keyword>
<evidence type="ECO:0008006" key="12">
    <source>
        <dbReference type="Google" id="ProtNLM"/>
    </source>
</evidence>
<evidence type="ECO:0000256" key="2">
    <source>
        <dbReference type="ARBA" id="ARBA00022448"/>
    </source>
</evidence>
<dbReference type="InterPro" id="IPR013563">
    <property type="entry name" value="Oligopep_ABC_C"/>
</dbReference>
<evidence type="ECO:0000256" key="4">
    <source>
        <dbReference type="ARBA" id="ARBA00022519"/>
    </source>
</evidence>
<evidence type="ECO:0000256" key="3">
    <source>
        <dbReference type="ARBA" id="ARBA00022475"/>
    </source>
</evidence>
<organism evidence="11">
    <name type="scientific">marine sediment metagenome</name>
    <dbReference type="NCBI Taxonomy" id="412755"/>
    <lineage>
        <taxon>unclassified sequences</taxon>
        <taxon>metagenomes</taxon>
        <taxon>ecological metagenomes</taxon>
    </lineage>
</organism>
<name>A0A0F9I2M2_9ZZZZ</name>
<dbReference type="InterPro" id="IPR003439">
    <property type="entry name" value="ABC_transporter-like_ATP-bd"/>
</dbReference>
<dbReference type="InterPro" id="IPR017871">
    <property type="entry name" value="ABC_transporter-like_CS"/>
</dbReference>
<evidence type="ECO:0000256" key="6">
    <source>
        <dbReference type="ARBA" id="ARBA00022840"/>
    </source>
</evidence>
<dbReference type="AlphaFoldDB" id="A0A0F9I2M2"/>
<dbReference type="InterPro" id="IPR027417">
    <property type="entry name" value="P-loop_NTPase"/>
</dbReference>
<dbReference type="PROSITE" id="PS00211">
    <property type="entry name" value="ABC_TRANSPORTER_1"/>
    <property type="match status" value="1"/>
</dbReference>
<keyword evidence="5" id="KW-0547">Nucleotide-binding</keyword>
<dbReference type="Pfam" id="PF00005">
    <property type="entry name" value="ABC_tran"/>
    <property type="match status" value="1"/>
</dbReference>
<comment type="subcellular location">
    <subcellularLocation>
        <location evidence="1">Membrane</location>
    </subcellularLocation>
</comment>
<comment type="caution">
    <text evidence="11">The sequence shown here is derived from an EMBL/GenBank/DDBJ whole genome shotgun (WGS) entry which is preliminary data.</text>
</comment>
<keyword evidence="6" id="KW-0067">ATP-binding</keyword>
<accession>A0A0F9I2M2</accession>
<feature type="domain" description="ABC transporter" evidence="9">
    <location>
        <begin position="26"/>
        <end position="96"/>
    </location>
</feature>
<dbReference type="Gene3D" id="3.40.50.300">
    <property type="entry name" value="P-loop containing nucleotide triphosphate hydrolases"/>
    <property type="match status" value="1"/>
</dbReference>
<keyword evidence="2" id="KW-0813">Transport</keyword>
<dbReference type="PANTHER" id="PTHR43297:SF14">
    <property type="entry name" value="ATPASE AAA-TYPE CORE DOMAIN-CONTAINING PROTEIN"/>
    <property type="match status" value="1"/>
</dbReference>
<evidence type="ECO:0000313" key="11">
    <source>
        <dbReference type="EMBL" id="KKL88080.1"/>
    </source>
</evidence>
<dbReference type="EMBL" id="LAZR01020665">
    <property type="protein sequence ID" value="KKL88080.1"/>
    <property type="molecule type" value="Genomic_DNA"/>
</dbReference>
<evidence type="ECO:0000259" key="9">
    <source>
        <dbReference type="Pfam" id="PF00005"/>
    </source>
</evidence>
<evidence type="ECO:0000256" key="7">
    <source>
        <dbReference type="ARBA" id="ARBA00022967"/>
    </source>
</evidence>
<dbReference type="SUPFAM" id="SSF52540">
    <property type="entry name" value="P-loop containing nucleoside triphosphate hydrolases"/>
    <property type="match status" value="1"/>
</dbReference>
<sequence>VFTIGSQFLDIIKYKVNSEPYDNKRNIKAPKRPTFLKSRARNKKIVEMLKSVQISTPEKQIRKYAHEFSGGQRQRIMIAMALAPKPALIIADEATTALDVTIEAQILVLLRNLTKEHHTSVLFITHDLAVANEICDRITVMYAGQIMESAPTESFFSSPCHPYTRGLLNSLPNPKGNIKTIKGEIPPLINPPKGCRFHPRCPRMLPICKEKLPEAIEITTDHFVRCFNHFAD</sequence>
<feature type="domain" description="Oligopeptide/dipeptide ABC transporter C-terminal" evidence="10">
    <location>
        <begin position="147"/>
        <end position="208"/>
    </location>
</feature>
<feature type="non-terminal residue" evidence="11">
    <location>
        <position position="1"/>
    </location>
</feature>
<dbReference type="GO" id="GO:0015833">
    <property type="term" value="P:peptide transport"/>
    <property type="evidence" value="ECO:0007669"/>
    <property type="project" value="InterPro"/>
</dbReference>
<dbReference type="GO" id="GO:0016020">
    <property type="term" value="C:membrane"/>
    <property type="evidence" value="ECO:0007669"/>
    <property type="project" value="UniProtKB-SubCell"/>
</dbReference>
<dbReference type="Pfam" id="PF08352">
    <property type="entry name" value="oligo_HPY"/>
    <property type="match status" value="1"/>
</dbReference>
<reference evidence="11" key="1">
    <citation type="journal article" date="2015" name="Nature">
        <title>Complex archaea that bridge the gap between prokaryotes and eukaryotes.</title>
        <authorList>
            <person name="Spang A."/>
            <person name="Saw J.H."/>
            <person name="Jorgensen S.L."/>
            <person name="Zaremba-Niedzwiedzka K."/>
            <person name="Martijn J."/>
            <person name="Lind A.E."/>
            <person name="van Eijk R."/>
            <person name="Schleper C."/>
            <person name="Guy L."/>
            <person name="Ettema T.J."/>
        </authorList>
    </citation>
    <scope>NUCLEOTIDE SEQUENCE</scope>
</reference>
<evidence type="ECO:0000256" key="1">
    <source>
        <dbReference type="ARBA" id="ARBA00004370"/>
    </source>
</evidence>
<keyword evidence="4" id="KW-0997">Cell inner membrane</keyword>
<gene>
    <name evidence="11" type="ORF">LCGC14_1928270</name>
</gene>
<dbReference type="GO" id="GO:0005524">
    <property type="term" value="F:ATP binding"/>
    <property type="evidence" value="ECO:0007669"/>
    <property type="project" value="UniProtKB-KW"/>
</dbReference>
<dbReference type="GO" id="GO:0016887">
    <property type="term" value="F:ATP hydrolysis activity"/>
    <property type="evidence" value="ECO:0007669"/>
    <property type="project" value="InterPro"/>
</dbReference>
<dbReference type="InterPro" id="IPR050388">
    <property type="entry name" value="ABC_Ni/Peptide_Import"/>
</dbReference>
<evidence type="ECO:0000256" key="8">
    <source>
        <dbReference type="ARBA" id="ARBA00023136"/>
    </source>
</evidence>
<evidence type="ECO:0000256" key="5">
    <source>
        <dbReference type="ARBA" id="ARBA00022741"/>
    </source>
</evidence>
<keyword evidence="3" id="KW-1003">Cell membrane</keyword>
<protein>
    <recommendedName>
        <fullName evidence="12">ABC transporter domain-containing protein</fullName>
    </recommendedName>
</protein>
<proteinExistence type="predicted"/>
<dbReference type="PANTHER" id="PTHR43297">
    <property type="entry name" value="OLIGOPEPTIDE TRANSPORT ATP-BINDING PROTEIN APPD"/>
    <property type="match status" value="1"/>
</dbReference>